<feature type="transmembrane region" description="Helical" evidence="5">
    <location>
        <begin position="183"/>
        <end position="199"/>
    </location>
</feature>
<organism evidence="7 8">
    <name type="scientific">Ditylenchus dipsaci</name>
    <dbReference type="NCBI Taxonomy" id="166011"/>
    <lineage>
        <taxon>Eukaryota</taxon>
        <taxon>Metazoa</taxon>
        <taxon>Ecdysozoa</taxon>
        <taxon>Nematoda</taxon>
        <taxon>Chromadorea</taxon>
        <taxon>Rhabditida</taxon>
        <taxon>Tylenchina</taxon>
        <taxon>Tylenchomorpha</taxon>
        <taxon>Sphaerularioidea</taxon>
        <taxon>Anguinidae</taxon>
        <taxon>Anguininae</taxon>
        <taxon>Ditylenchus</taxon>
    </lineage>
</organism>
<dbReference type="Pfam" id="PF00001">
    <property type="entry name" value="7tm_1"/>
    <property type="match status" value="1"/>
</dbReference>
<keyword evidence="3 5" id="KW-1133">Transmembrane helix</keyword>
<dbReference type="CDD" id="cd14978">
    <property type="entry name" value="7tmA_FMRFamide_R-like"/>
    <property type="match status" value="1"/>
</dbReference>
<dbReference type="PANTHER" id="PTHR47632">
    <property type="entry name" value="FMRFAMIDE PEPTIDE RECEPTOR FAMILY-RELATED"/>
    <property type="match status" value="1"/>
</dbReference>
<evidence type="ECO:0000256" key="5">
    <source>
        <dbReference type="SAM" id="Phobius"/>
    </source>
</evidence>
<feature type="transmembrane region" description="Helical" evidence="5">
    <location>
        <begin position="219"/>
        <end position="239"/>
    </location>
</feature>
<dbReference type="InterPro" id="IPR017452">
    <property type="entry name" value="GPCR_Rhodpsn_7TM"/>
</dbReference>
<dbReference type="WBParaSite" id="jg25202.2">
    <property type="protein sequence ID" value="jg25202.2"/>
    <property type="gene ID" value="jg25202"/>
</dbReference>
<feature type="transmembrane region" description="Helical" evidence="5">
    <location>
        <begin position="148"/>
        <end position="171"/>
    </location>
</feature>
<evidence type="ECO:0000256" key="2">
    <source>
        <dbReference type="ARBA" id="ARBA00022692"/>
    </source>
</evidence>
<dbReference type="PRINTS" id="PR00237">
    <property type="entry name" value="GPCRRHODOPSN"/>
</dbReference>
<dbReference type="PROSITE" id="PS50262">
    <property type="entry name" value="G_PROTEIN_RECEP_F1_2"/>
    <property type="match status" value="1"/>
</dbReference>
<reference evidence="8" key="1">
    <citation type="submission" date="2022-11" db="UniProtKB">
        <authorList>
            <consortium name="WormBaseParasite"/>
        </authorList>
    </citation>
    <scope>IDENTIFICATION</scope>
</reference>
<sequence>MRGDNCAKSTPDSHINHWFKQYVWRRRGILEASEQPTLVLSNAMECICSDLQHDDYSPLYAWFNYIVIIIMLPSLSVFGVLTNIVNVFVFSRKRMVNSSNTYLLFLSCSDFMVILTGLFIFWIDSARSYIPELVRAPYTTVYTLPFGYMAQTCSIYFTVAAAFDCYVAVCWRRSSHRYCTTRRARQVVGAIVVTSILYNSLRFPQFNLRKCFHDGSQELVIEICPTSLFFAINTIYNVYMYMSNSLGQQQEQEEAQFFQNDRSNNQCKGLLLKSIDFPPIAGDNTYQKVERNFQPFDLNNTNVKATAFSKATSPQFNTSTPKKTSSCSSEAKTSADDTITMIMVVVLFLSCNTLALIVNLIETFFEPDALLLNLLSDASNFLVVFNSSVNCVIYLIFNTEYREVFLIHFIQVKQYFRVNVFGLKSRRNLSSQQHQPTASTLPTAERLLYRSPNRVGTAINGKHVIGTSDEDGECGGESYFCSSRGDNQSPIWQPCNSPAWISAEAAESELTNGILPESDTQFSFDPSNSEMLEMVDDDSGWDERSSTMVVSSPNSLNLTRMKEIQCLPTFKPAIWQK</sequence>
<dbReference type="InterPro" id="IPR053326">
    <property type="entry name" value="GPCR1-like"/>
</dbReference>
<accession>A0A915E1I7</accession>
<evidence type="ECO:0000313" key="7">
    <source>
        <dbReference type="Proteomes" id="UP000887574"/>
    </source>
</evidence>
<evidence type="ECO:0000313" key="8">
    <source>
        <dbReference type="WBParaSite" id="jg25202.2"/>
    </source>
</evidence>
<dbReference type="SUPFAM" id="SSF81321">
    <property type="entry name" value="Family A G protein-coupled receptor-like"/>
    <property type="match status" value="1"/>
</dbReference>
<dbReference type="GO" id="GO:0016020">
    <property type="term" value="C:membrane"/>
    <property type="evidence" value="ECO:0007669"/>
    <property type="project" value="UniProtKB-SubCell"/>
</dbReference>
<comment type="subcellular location">
    <subcellularLocation>
        <location evidence="1">Membrane</location>
    </subcellularLocation>
</comment>
<evidence type="ECO:0000256" key="4">
    <source>
        <dbReference type="ARBA" id="ARBA00023136"/>
    </source>
</evidence>
<protein>
    <submittedName>
        <fullName evidence="8">G-protein coupled receptors family 1 profile domain-containing protein</fullName>
    </submittedName>
</protein>
<evidence type="ECO:0000259" key="6">
    <source>
        <dbReference type="PROSITE" id="PS50262"/>
    </source>
</evidence>
<feature type="transmembrane region" description="Helical" evidence="5">
    <location>
        <begin position="339"/>
        <end position="358"/>
    </location>
</feature>
<keyword evidence="7" id="KW-1185">Reference proteome</keyword>
<evidence type="ECO:0000256" key="1">
    <source>
        <dbReference type="ARBA" id="ARBA00004370"/>
    </source>
</evidence>
<proteinExistence type="predicted"/>
<keyword evidence="4 5" id="KW-0472">Membrane</keyword>
<keyword evidence="2 5" id="KW-0812">Transmembrane</keyword>
<name>A0A915E1I7_9BILA</name>
<dbReference type="Gene3D" id="1.20.1070.10">
    <property type="entry name" value="Rhodopsin 7-helix transmembrane proteins"/>
    <property type="match status" value="2"/>
</dbReference>
<dbReference type="InterPro" id="IPR000276">
    <property type="entry name" value="GPCR_Rhodpsn"/>
</dbReference>
<dbReference type="PANTHER" id="PTHR47632:SF4">
    <property type="entry name" value="G-PROTEIN COUPLED RECEPTORS FAMILY 1 PROFILE DOMAIN-CONTAINING PROTEIN"/>
    <property type="match status" value="1"/>
</dbReference>
<dbReference type="GO" id="GO:0004930">
    <property type="term" value="F:G protein-coupled receptor activity"/>
    <property type="evidence" value="ECO:0007669"/>
    <property type="project" value="InterPro"/>
</dbReference>
<dbReference type="AlphaFoldDB" id="A0A915E1I7"/>
<feature type="domain" description="G-protein coupled receptors family 1 profile" evidence="6">
    <location>
        <begin position="82"/>
        <end position="394"/>
    </location>
</feature>
<feature type="transmembrane region" description="Helical" evidence="5">
    <location>
        <begin position="62"/>
        <end position="90"/>
    </location>
</feature>
<evidence type="ECO:0000256" key="3">
    <source>
        <dbReference type="ARBA" id="ARBA00022989"/>
    </source>
</evidence>
<feature type="transmembrane region" description="Helical" evidence="5">
    <location>
        <begin position="102"/>
        <end position="123"/>
    </location>
</feature>
<dbReference type="Proteomes" id="UP000887574">
    <property type="component" value="Unplaced"/>
</dbReference>
<feature type="transmembrane region" description="Helical" evidence="5">
    <location>
        <begin position="378"/>
        <end position="397"/>
    </location>
</feature>